<dbReference type="GO" id="GO:0016020">
    <property type="term" value="C:membrane"/>
    <property type="evidence" value="ECO:0007669"/>
    <property type="project" value="TreeGrafter"/>
</dbReference>
<proteinExistence type="predicted"/>
<name>A0A031JQI6_9SPHN</name>
<protein>
    <submittedName>
        <fullName evidence="2">Alpha/beta hydrolase</fullName>
    </submittedName>
</protein>
<dbReference type="InterPro" id="IPR000073">
    <property type="entry name" value="AB_hydrolase_1"/>
</dbReference>
<gene>
    <name evidence="2" type="ORF">BV97_04258</name>
</gene>
<keyword evidence="2" id="KW-0378">Hydrolase</keyword>
<dbReference type="eggNOG" id="COG2267">
    <property type="taxonomic scope" value="Bacteria"/>
</dbReference>
<dbReference type="Proteomes" id="UP000024329">
    <property type="component" value="Unassembled WGS sequence"/>
</dbReference>
<dbReference type="Pfam" id="PF00561">
    <property type="entry name" value="Abhydrolase_1"/>
    <property type="match status" value="1"/>
</dbReference>
<dbReference type="SUPFAM" id="SSF53474">
    <property type="entry name" value="alpha/beta-Hydrolases"/>
    <property type="match status" value="1"/>
</dbReference>
<evidence type="ECO:0000313" key="2">
    <source>
        <dbReference type="EMBL" id="EZP78282.1"/>
    </source>
</evidence>
<dbReference type="PANTHER" id="PTHR43798">
    <property type="entry name" value="MONOACYLGLYCEROL LIPASE"/>
    <property type="match status" value="1"/>
</dbReference>
<dbReference type="Gene3D" id="3.40.50.1820">
    <property type="entry name" value="alpha/beta hydrolase"/>
    <property type="match status" value="1"/>
</dbReference>
<dbReference type="PANTHER" id="PTHR43798:SF33">
    <property type="entry name" value="HYDROLASE, PUTATIVE (AFU_ORTHOLOGUE AFUA_2G14860)-RELATED"/>
    <property type="match status" value="1"/>
</dbReference>
<dbReference type="GO" id="GO:0016787">
    <property type="term" value="F:hydrolase activity"/>
    <property type="evidence" value="ECO:0007669"/>
    <property type="project" value="UniProtKB-KW"/>
</dbReference>
<dbReference type="PATRIC" id="fig|158500.4.peg.4324"/>
<evidence type="ECO:0000259" key="1">
    <source>
        <dbReference type="Pfam" id="PF00561"/>
    </source>
</evidence>
<dbReference type="InterPro" id="IPR029058">
    <property type="entry name" value="AB_hydrolase_fold"/>
</dbReference>
<dbReference type="AlphaFoldDB" id="A0A031JQI6"/>
<sequence length="272" mass="29955">MSKILRGYAPSRFGQLHYRIAKCDTLDAMPPLLCLHQTPSNSGDWLPVMEPLSAKRTVVAVDTPGYGMSDSPPEPVTIEDFAEIMAQFMTDLAAEGLIPAGQFDVMGFHTGSIIATQLARSLPERVCRAVVFGLAAFPAEQREAKLANLLTAFPPPGPDLAHVEKLWAIIGELSDPRISYEERHISMAECLRLGARMPWGYISVYRFDFLGAMAEVAQPVLVMNPEDDLWEPTLANSHHYPNARRVDLLGVKHGVLKLENARVVGEIDAHLS</sequence>
<feature type="domain" description="AB hydrolase-1" evidence="1">
    <location>
        <begin position="30"/>
        <end position="131"/>
    </location>
</feature>
<accession>A0A031JQI6</accession>
<dbReference type="EMBL" id="JFYZ01000030">
    <property type="protein sequence ID" value="EZP78282.1"/>
    <property type="molecule type" value="Genomic_DNA"/>
</dbReference>
<comment type="caution">
    <text evidence="2">The sequence shown here is derived from an EMBL/GenBank/DDBJ whole genome shotgun (WGS) entry which is preliminary data.</text>
</comment>
<reference evidence="2 3" key="1">
    <citation type="submission" date="2014-03" db="EMBL/GenBank/DDBJ databases">
        <title>Whole genome sequence of Novosphingobium resinovorum KF1.</title>
        <authorList>
            <person name="Gan H.M."/>
            <person name="Gan H.Y."/>
            <person name="Chew T.H."/>
            <person name="Savka M.A."/>
        </authorList>
    </citation>
    <scope>NUCLEOTIDE SEQUENCE [LARGE SCALE GENOMIC DNA]</scope>
    <source>
        <strain evidence="2 3">KF1</strain>
    </source>
</reference>
<evidence type="ECO:0000313" key="3">
    <source>
        <dbReference type="Proteomes" id="UP000024329"/>
    </source>
</evidence>
<dbReference type="RefSeq" id="WP_008829292.1">
    <property type="nucleotide sequence ID" value="NZ_JFYZ01000030.1"/>
</dbReference>
<organism evidence="2 3">
    <name type="scientific">Novosphingobium resinovorum</name>
    <dbReference type="NCBI Taxonomy" id="158500"/>
    <lineage>
        <taxon>Bacteria</taxon>
        <taxon>Pseudomonadati</taxon>
        <taxon>Pseudomonadota</taxon>
        <taxon>Alphaproteobacteria</taxon>
        <taxon>Sphingomonadales</taxon>
        <taxon>Sphingomonadaceae</taxon>
        <taxon>Novosphingobium</taxon>
    </lineage>
</organism>
<dbReference type="InterPro" id="IPR050266">
    <property type="entry name" value="AB_hydrolase_sf"/>
</dbReference>